<dbReference type="SUPFAM" id="SSF49899">
    <property type="entry name" value="Concanavalin A-like lectins/glucanases"/>
    <property type="match status" value="1"/>
</dbReference>
<evidence type="ECO:0000313" key="2">
    <source>
        <dbReference type="Proteomes" id="UP000249522"/>
    </source>
</evidence>
<dbReference type="RefSeq" id="WP_111148228.1">
    <property type="nucleotide sequence ID" value="NZ_QKRB01000053.1"/>
</dbReference>
<dbReference type="OrthoDB" id="7171052at2"/>
<dbReference type="InterPro" id="IPR013320">
    <property type="entry name" value="ConA-like_dom_sf"/>
</dbReference>
<protein>
    <submittedName>
        <fullName evidence="1">DUF1961 domain-containing protein</fullName>
    </submittedName>
</protein>
<proteinExistence type="predicted"/>
<dbReference type="EMBL" id="QKRB01000053">
    <property type="protein sequence ID" value="PZD94444.1"/>
    <property type="molecule type" value="Genomic_DNA"/>
</dbReference>
<reference evidence="1 2" key="1">
    <citation type="submission" date="2018-06" db="EMBL/GenBank/DDBJ databases">
        <title>Paenibacillus imtechensis sp. nov.</title>
        <authorList>
            <person name="Pinnaka A.K."/>
            <person name="Singh H."/>
            <person name="Kaur M."/>
        </authorList>
    </citation>
    <scope>NUCLEOTIDE SEQUENCE [LARGE SCALE GENOMIC DNA]</scope>
    <source>
        <strain evidence="1 2">SMB1</strain>
    </source>
</reference>
<organism evidence="1 2">
    <name type="scientific">Paenibacillus sambharensis</name>
    <dbReference type="NCBI Taxonomy" id="1803190"/>
    <lineage>
        <taxon>Bacteria</taxon>
        <taxon>Bacillati</taxon>
        <taxon>Bacillota</taxon>
        <taxon>Bacilli</taxon>
        <taxon>Bacillales</taxon>
        <taxon>Paenibacillaceae</taxon>
        <taxon>Paenibacillus</taxon>
    </lineage>
</organism>
<dbReference type="Gene3D" id="2.60.120.200">
    <property type="match status" value="1"/>
</dbReference>
<dbReference type="AlphaFoldDB" id="A0A2W1LIP3"/>
<accession>A0A2W1LIP3</accession>
<sequence>MNEQAQRHDGKRYKTQSGLGAGRLLYENALSRPGDAEGFVMEGDGAVTFPRGRMRLESIRSPEDGQAANIVYWCPVTLPGRVVIEWDFYPVNAEGLAMMFFAAAGTGGEELFDPRLPERNGPYDQYRYGSINAYHISYYRKSNPEERRLQTCNLRKSRGFHLLAQGADPLPAVSSGSGLLGPYRMQIVKNGGEISFSVDGIELFRCMDSGSGCGPVLGGGKIGFRQMVPLIAEYANLRVHELLPQSGEGEQA</sequence>
<dbReference type="InterPro" id="IPR015305">
    <property type="entry name" value="DUF1961"/>
</dbReference>
<evidence type="ECO:0000313" key="1">
    <source>
        <dbReference type="EMBL" id="PZD94444.1"/>
    </source>
</evidence>
<comment type="caution">
    <text evidence="1">The sequence shown here is derived from an EMBL/GenBank/DDBJ whole genome shotgun (WGS) entry which is preliminary data.</text>
</comment>
<gene>
    <name evidence="1" type="ORF">DNH61_18790</name>
</gene>
<name>A0A2W1LIP3_9BACL</name>
<keyword evidence="2" id="KW-1185">Reference proteome</keyword>
<dbReference type="Pfam" id="PF09224">
    <property type="entry name" value="DUF1961"/>
    <property type="match status" value="1"/>
</dbReference>
<dbReference type="Proteomes" id="UP000249522">
    <property type="component" value="Unassembled WGS sequence"/>
</dbReference>